<dbReference type="InterPro" id="IPR036922">
    <property type="entry name" value="Rieske_2Fe-2S_sf"/>
</dbReference>
<dbReference type="OrthoDB" id="9769355at2"/>
<reference evidence="8" key="1">
    <citation type="submission" date="2016-06" db="EMBL/GenBank/DDBJ databases">
        <authorList>
            <person name="Radolfova-Krizova L."/>
            <person name="Nemec A."/>
        </authorList>
    </citation>
    <scope>NUCLEOTIDE SEQUENCE [LARGE SCALE GENOMIC DNA]</scope>
    <source>
        <strain evidence="8">ANC 4275</strain>
    </source>
</reference>
<evidence type="ECO:0000256" key="5">
    <source>
        <dbReference type="ARBA" id="ARBA00023014"/>
    </source>
</evidence>
<gene>
    <name evidence="7" type="ORF">A9J31_01375</name>
</gene>
<dbReference type="SUPFAM" id="SSF50022">
    <property type="entry name" value="ISP domain"/>
    <property type="match status" value="1"/>
</dbReference>
<keyword evidence="4" id="KW-0408">Iron</keyword>
<dbReference type="Proteomes" id="UP000185753">
    <property type="component" value="Unassembled WGS sequence"/>
</dbReference>
<evidence type="ECO:0000313" key="8">
    <source>
        <dbReference type="Proteomes" id="UP000185753"/>
    </source>
</evidence>
<sequence>MCAQTEFWDNAKGLLEEWYVACTSKELKKDQPFAATLYGKKIVLFRKKDGRAAALLDQCVHRGVPLSDGKVKNGCVSCPYHGWSYQADGHVAYIPSVNGKFFPEKPHPFKQRSFDVCEQDGVVWIYLGEKPENQRPAVFKLPFYDQPGWLSYYMVGKYDGEMGAVAQNIMDVTHTIFVHEGWFRSESGKAVDATIEVEPRKVVVEYHDHDADVGMMPWLTNPHGAEQVHRDSFIAPNITLVEYHWGEPSGMVFNSLISPVGPYESRVYTCVSYKFPIPKLIAKALMPAVNAYTWVVNNQDIKILSARRKGLENMPMTHSHSVRGDMAHIALEKILDALRHDQQLAPSFIGKRPMQFQI</sequence>
<dbReference type="PANTHER" id="PTHR21266:SF60">
    <property type="entry name" value="3-KETOSTEROID-9-ALPHA-MONOOXYGENASE, OXYGENASE COMPONENT"/>
    <property type="match status" value="1"/>
</dbReference>
<dbReference type="AlphaFoldDB" id="A0A1A7RFH5"/>
<dbReference type="RefSeq" id="WP_067761780.1">
    <property type="nucleotide sequence ID" value="NZ_JBOINS010000054.1"/>
</dbReference>
<accession>A0A1A7RFH5</accession>
<dbReference type="InterPro" id="IPR050584">
    <property type="entry name" value="Cholesterol_7-desaturase"/>
</dbReference>
<dbReference type="GO" id="GO:0005506">
    <property type="term" value="F:iron ion binding"/>
    <property type="evidence" value="ECO:0007669"/>
    <property type="project" value="InterPro"/>
</dbReference>
<keyword evidence="3" id="KW-0560">Oxidoreductase</keyword>
<evidence type="ECO:0000256" key="2">
    <source>
        <dbReference type="ARBA" id="ARBA00022723"/>
    </source>
</evidence>
<evidence type="ECO:0000256" key="3">
    <source>
        <dbReference type="ARBA" id="ARBA00023002"/>
    </source>
</evidence>
<protein>
    <recommendedName>
        <fullName evidence="6">Rieske domain-containing protein</fullName>
    </recommendedName>
</protein>
<keyword evidence="5" id="KW-0411">Iron-sulfur</keyword>
<dbReference type="Gene3D" id="3.90.380.10">
    <property type="entry name" value="Naphthalene 1,2-dioxygenase Alpha Subunit, Chain A, domain 1"/>
    <property type="match status" value="1"/>
</dbReference>
<evidence type="ECO:0000313" key="7">
    <source>
        <dbReference type="EMBL" id="OBX30183.1"/>
    </source>
</evidence>
<proteinExistence type="predicted"/>
<dbReference type="InterPro" id="IPR015881">
    <property type="entry name" value="ARHD_Rieske_2Fe_2S"/>
</dbReference>
<dbReference type="PROSITE" id="PS00570">
    <property type="entry name" value="RING_HYDROXYL_ALPHA"/>
    <property type="match status" value="1"/>
</dbReference>
<comment type="caution">
    <text evidence="7">The sequence shown here is derived from an EMBL/GenBank/DDBJ whole genome shotgun (WGS) entry which is preliminary data.</text>
</comment>
<keyword evidence="2" id="KW-0479">Metal-binding</keyword>
<name>A0A1A7RFH5_9GAMM</name>
<keyword evidence="1" id="KW-0001">2Fe-2S</keyword>
<feature type="domain" description="Rieske" evidence="6">
    <location>
        <begin position="18"/>
        <end position="125"/>
    </location>
</feature>
<dbReference type="Gene3D" id="2.102.10.10">
    <property type="entry name" value="Rieske [2Fe-2S] iron-sulphur domain"/>
    <property type="match status" value="1"/>
</dbReference>
<dbReference type="PANTHER" id="PTHR21266">
    <property type="entry name" value="IRON-SULFUR DOMAIN CONTAINING PROTEIN"/>
    <property type="match status" value="1"/>
</dbReference>
<evidence type="ECO:0000256" key="4">
    <source>
        <dbReference type="ARBA" id="ARBA00023004"/>
    </source>
</evidence>
<dbReference type="STRING" id="1443941.A9J31_01375"/>
<dbReference type="InterPro" id="IPR017941">
    <property type="entry name" value="Rieske_2Fe-2S"/>
</dbReference>
<dbReference type="Pfam" id="PF19112">
    <property type="entry name" value="VanA_C"/>
    <property type="match status" value="1"/>
</dbReference>
<dbReference type="SUPFAM" id="SSF55961">
    <property type="entry name" value="Bet v1-like"/>
    <property type="match status" value="1"/>
</dbReference>
<dbReference type="InterPro" id="IPR044043">
    <property type="entry name" value="VanA_C_cat"/>
</dbReference>
<evidence type="ECO:0000259" key="6">
    <source>
        <dbReference type="PROSITE" id="PS51296"/>
    </source>
</evidence>
<organism evidence="7 8">
    <name type="scientific">Acinetobacter gandensis</name>
    <dbReference type="NCBI Taxonomy" id="1443941"/>
    <lineage>
        <taxon>Bacteria</taxon>
        <taxon>Pseudomonadati</taxon>
        <taxon>Pseudomonadota</taxon>
        <taxon>Gammaproteobacteria</taxon>
        <taxon>Moraxellales</taxon>
        <taxon>Moraxellaceae</taxon>
        <taxon>Acinetobacter</taxon>
    </lineage>
</organism>
<evidence type="ECO:0000256" key="1">
    <source>
        <dbReference type="ARBA" id="ARBA00022714"/>
    </source>
</evidence>
<keyword evidence="8" id="KW-1185">Reference proteome</keyword>
<dbReference type="EMBL" id="LZDS01000001">
    <property type="protein sequence ID" value="OBX30183.1"/>
    <property type="molecule type" value="Genomic_DNA"/>
</dbReference>
<dbReference type="GO" id="GO:0016491">
    <property type="term" value="F:oxidoreductase activity"/>
    <property type="evidence" value="ECO:0007669"/>
    <property type="project" value="UniProtKB-KW"/>
</dbReference>
<dbReference type="GO" id="GO:0051537">
    <property type="term" value="F:2 iron, 2 sulfur cluster binding"/>
    <property type="evidence" value="ECO:0007669"/>
    <property type="project" value="UniProtKB-KW"/>
</dbReference>
<dbReference type="PROSITE" id="PS51296">
    <property type="entry name" value="RIESKE"/>
    <property type="match status" value="1"/>
</dbReference>
<dbReference type="Pfam" id="PF00355">
    <property type="entry name" value="Rieske"/>
    <property type="match status" value="1"/>
</dbReference>